<evidence type="ECO:0000313" key="1">
    <source>
        <dbReference type="WBParaSite" id="SSTP_0000704700.1"/>
    </source>
</evidence>
<protein>
    <submittedName>
        <fullName evidence="1">Reverse transcriptase domain-containing protein</fullName>
    </submittedName>
</protein>
<dbReference type="WBParaSite" id="SSTP_0000704700.1">
    <property type="protein sequence ID" value="SSTP_0000704700.1"/>
    <property type="gene ID" value="SSTP_0000704700"/>
</dbReference>
<dbReference type="AlphaFoldDB" id="A0A0K0EC34"/>
<sequence length="104" mass="12238">MEHILPLIPLEQFANKPQKDGLLDAIIINKILRKTLLNKNKEQTQQAWIDFQKAFDLISHTHLIQTWEKLGIDDNIIKIMKQAIKYWSFTLANSLEKNENNKNK</sequence>
<organism evidence="1">
    <name type="scientific">Strongyloides stercoralis</name>
    <name type="common">Threadworm</name>
    <dbReference type="NCBI Taxonomy" id="6248"/>
    <lineage>
        <taxon>Eukaryota</taxon>
        <taxon>Metazoa</taxon>
        <taxon>Ecdysozoa</taxon>
        <taxon>Nematoda</taxon>
        <taxon>Chromadorea</taxon>
        <taxon>Rhabditida</taxon>
        <taxon>Tylenchina</taxon>
        <taxon>Panagrolaimomorpha</taxon>
        <taxon>Strongyloidoidea</taxon>
        <taxon>Strongyloididae</taxon>
        <taxon>Strongyloides</taxon>
    </lineage>
</organism>
<name>A0A0K0EC34_STRER</name>
<accession>A0A0K0EC34</accession>
<dbReference type="STRING" id="6248.A0A0K0EC34"/>
<proteinExistence type="predicted"/>
<reference evidence="1" key="1">
    <citation type="submission" date="2015-08" db="UniProtKB">
        <authorList>
            <consortium name="WormBaseParasite"/>
        </authorList>
    </citation>
    <scope>IDENTIFICATION</scope>
</reference>